<gene>
    <name evidence="1" type="ORF">IE53DRAFT_374998</name>
</gene>
<evidence type="ECO:0000313" key="2">
    <source>
        <dbReference type="Proteomes" id="UP000245626"/>
    </source>
</evidence>
<dbReference type="Proteomes" id="UP000245626">
    <property type="component" value="Unassembled WGS sequence"/>
</dbReference>
<name>A0ACD0NV71_9BASI</name>
<proteinExistence type="predicted"/>
<accession>A0ACD0NV71</accession>
<dbReference type="EMBL" id="KZ820018">
    <property type="protein sequence ID" value="PWN49681.1"/>
    <property type="molecule type" value="Genomic_DNA"/>
</dbReference>
<protein>
    <submittedName>
        <fullName evidence="1">Arabinanase/levansucrase/invertase</fullName>
    </submittedName>
</protein>
<keyword evidence="2" id="KW-1185">Reference proteome</keyword>
<sequence>MKTTSKLAIVYQNPVIDSDFPDPGVVFDSLKARWHAFSTNSDGINVPVAQSDDLVHWTKLDVDALPYPHPEWTGKPGFYWAPDVVKSPTLPGWLMYLATHDRMTGKQSVAVAHSPTDLAGPYRFVGDGPIVSQADLGGTIDPQCFLDPITNRSYLLFKNDGNNGELATTRLWVQQLSDDGLRLQGPRSSILEPSKPWHRDLVEAPYMYYHKSSSTYVLFYSSGSYSDDSYAINYATSKSLEGPFESSDGPLLNSSKERNVRGPGGQCIVEKTGGKTFLIYHAWDEPGDRNGRRMCITRLDWMPNGEPFLPRPPSYRAWDVLDYDSGEDDVGSSRRHLHLAVEAKLA</sequence>
<evidence type="ECO:0000313" key="1">
    <source>
        <dbReference type="EMBL" id="PWN49681.1"/>
    </source>
</evidence>
<reference evidence="1 2" key="1">
    <citation type="journal article" date="2018" name="Mol. Biol. Evol.">
        <title>Broad Genomic Sampling Reveals a Smut Pathogenic Ancestry of the Fungal Clade Ustilaginomycotina.</title>
        <authorList>
            <person name="Kijpornyongpan T."/>
            <person name="Mondo S.J."/>
            <person name="Barry K."/>
            <person name="Sandor L."/>
            <person name="Lee J."/>
            <person name="Lipzen A."/>
            <person name="Pangilinan J."/>
            <person name="LaButti K."/>
            <person name="Hainaut M."/>
            <person name="Henrissat B."/>
            <person name="Grigoriev I.V."/>
            <person name="Spatafora J.W."/>
            <person name="Aime M.C."/>
        </authorList>
    </citation>
    <scope>NUCLEOTIDE SEQUENCE [LARGE SCALE GENOMIC DNA]</scope>
    <source>
        <strain evidence="1 2">SA 807</strain>
    </source>
</reference>
<organism evidence="1 2">
    <name type="scientific">Violaceomyces palustris</name>
    <dbReference type="NCBI Taxonomy" id="1673888"/>
    <lineage>
        <taxon>Eukaryota</taxon>
        <taxon>Fungi</taxon>
        <taxon>Dikarya</taxon>
        <taxon>Basidiomycota</taxon>
        <taxon>Ustilaginomycotina</taxon>
        <taxon>Ustilaginomycetes</taxon>
        <taxon>Violaceomycetales</taxon>
        <taxon>Violaceomycetaceae</taxon>
        <taxon>Violaceomyces</taxon>
    </lineage>
</organism>